<dbReference type="RefSeq" id="WP_034676193.1">
    <property type="nucleotide sequence ID" value="NZ_FPAP01000001.1"/>
</dbReference>
<dbReference type="STRING" id="236814.IX39_10895"/>
<name>A0A085Z9I2_9FLAO</name>
<evidence type="ECO:0000256" key="3">
    <source>
        <dbReference type="ARBA" id="ARBA00023125"/>
    </source>
</evidence>
<dbReference type="InterPro" id="IPR027417">
    <property type="entry name" value="P-loop_NTPase"/>
</dbReference>
<keyword evidence="6" id="KW-1185">Reference proteome</keyword>
<evidence type="ECO:0000313" key="5">
    <source>
        <dbReference type="EMBL" id="KFF01096.1"/>
    </source>
</evidence>
<dbReference type="Gene3D" id="3.40.50.300">
    <property type="entry name" value="P-loop containing nucleotide triphosphate hydrolases"/>
    <property type="match status" value="1"/>
</dbReference>
<organism evidence="5 6">
    <name type="scientific">Chryseobacterium formosense</name>
    <dbReference type="NCBI Taxonomy" id="236814"/>
    <lineage>
        <taxon>Bacteria</taxon>
        <taxon>Pseudomonadati</taxon>
        <taxon>Bacteroidota</taxon>
        <taxon>Flavobacteriia</taxon>
        <taxon>Flavobacteriales</taxon>
        <taxon>Weeksellaceae</taxon>
        <taxon>Chryseobacterium group</taxon>
        <taxon>Chryseobacterium</taxon>
    </lineage>
</organism>
<dbReference type="Pfam" id="PF00488">
    <property type="entry name" value="MutS_V"/>
    <property type="match status" value="1"/>
</dbReference>
<dbReference type="GO" id="GO:0006298">
    <property type="term" value="P:mismatch repair"/>
    <property type="evidence" value="ECO:0007669"/>
    <property type="project" value="InterPro"/>
</dbReference>
<dbReference type="SMART" id="SM00534">
    <property type="entry name" value="MUTSac"/>
    <property type="match status" value="1"/>
</dbReference>
<evidence type="ECO:0000256" key="2">
    <source>
        <dbReference type="ARBA" id="ARBA00022840"/>
    </source>
</evidence>
<dbReference type="AlphaFoldDB" id="A0A085Z9I2"/>
<dbReference type="eggNOG" id="COG0249">
    <property type="taxonomic scope" value="Bacteria"/>
</dbReference>
<dbReference type="Proteomes" id="UP000028713">
    <property type="component" value="Unassembled WGS sequence"/>
</dbReference>
<keyword evidence="1" id="KW-0547">Nucleotide-binding</keyword>
<proteinExistence type="predicted"/>
<evidence type="ECO:0000313" key="6">
    <source>
        <dbReference type="Proteomes" id="UP000028713"/>
    </source>
</evidence>
<keyword evidence="2" id="KW-0067">ATP-binding</keyword>
<keyword evidence="3" id="KW-0238">DNA-binding</keyword>
<dbReference type="InterPro" id="IPR045076">
    <property type="entry name" value="MutS"/>
</dbReference>
<gene>
    <name evidence="5" type="ORF">IX39_10895</name>
</gene>
<evidence type="ECO:0000259" key="4">
    <source>
        <dbReference type="SMART" id="SM00534"/>
    </source>
</evidence>
<accession>A0A085Z9I2</accession>
<dbReference type="EMBL" id="JPRP01000001">
    <property type="protein sequence ID" value="KFF01096.1"/>
    <property type="molecule type" value="Genomic_DNA"/>
</dbReference>
<dbReference type="GO" id="GO:0005524">
    <property type="term" value="F:ATP binding"/>
    <property type="evidence" value="ECO:0007669"/>
    <property type="project" value="UniProtKB-KW"/>
</dbReference>
<dbReference type="PANTHER" id="PTHR11361">
    <property type="entry name" value="DNA MISMATCH REPAIR PROTEIN MUTS FAMILY MEMBER"/>
    <property type="match status" value="1"/>
</dbReference>
<dbReference type="GO" id="GO:0030983">
    <property type="term" value="F:mismatched DNA binding"/>
    <property type="evidence" value="ECO:0007669"/>
    <property type="project" value="InterPro"/>
</dbReference>
<dbReference type="GO" id="GO:0140664">
    <property type="term" value="F:ATP-dependent DNA damage sensor activity"/>
    <property type="evidence" value="ECO:0007669"/>
    <property type="project" value="InterPro"/>
</dbReference>
<dbReference type="InterPro" id="IPR000432">
    <property type="entry name" value="DNA_mismatch_repair_MutS_C"/>
</dbReference>
<feature type="domain" description="DNA mismatch repair proteins mutS family" evidence="4">
    <location>
        <begin position="228"/>
        <end position="407"/>
    </location>
</feature>
<protein>
    <recommendedName>
        <fullName evidence="4">DNA mismatch repair proteins mutS family domain-containing protein</fullName>
    </recommendedName>
</protein>
<reference evidence="5 6" key="1">
    <citation type="submission" date="2014-07" db="EMBL/GenBank/DDBJ databases">
        <title>Genome of Chryseobacterium formosense LMG 24722.</title>
        <authorList>
            <person name="Pipes S.E."/>
            <person name="Stropko S.J."/>
            <person name="Newman J.D."/>
        </authorList>
    </citation>
    <scope>NUCLEOTIDE SEQUENCE [LARGE SCALE GENOMIC DNA]</scope>
    <source>
        <strain evidence="5 6">LMG 24722</strain>
    </source>
</reference>
<dbReference type="OrthoDB" id="9802448at2"/>
<dbReference type="SUPFAM" id="SSF52540">
    <property type="entry name" value="P-loop containing nucleoside triphosphate hydrolases"/>
    <property type="match status" value="1"/>
</dbReference>
<comment type="caution">
    <text evidence="5">The sequence shown here is derived from an EMBL/GenBank/DDBJ whole genome shotgun (WGS) entry which is preliminary data.</text>
</comment>
<sequence>MENVSEIAAHFDFTQTRKSKRYLNSFFNQKSFNKNQTLYVQQKLKLFLANFEIIEYYRINESKINGIQKFLDEFNINQYNLISSLKYREYFREINTNISLLIDFFYHFELLLRNFKMKEICPKFFIEIEEQILFINSLSVYEQYNKDLDFKEKKNFLKIITHENKKKNFESFWSFFYLFDVYSSIAKGIKINNLVFPKFNSENAFNIENFYHLDLKNAVKNTLQVDYKNTLVFTGANMSGKSTAMKSISIIILLAHLGIAVPADYSDIPFYDSIFMYFSVNDNLKEGYSHFAQEIMNVKNVLLELKSKNCFVVFDEIFSGTNINDATQITVKTVNGFSKFKNSMFIFSTHLNLIENHLITNRNILMLHLESFLENNKLSFTYQLKEGWSKLEIGKILFDEYGLNKLLDMEVDY</sequence>
<evidence type="ECO:0000256" key="1">
    <source>
        <dbReference type="ARBA" id="ARBA00022741"/>
    </source>
</evidence>
<dbReference type="PANTHER" id="PTHR11361:SF34">
    <property type="entry name" value="DNA MISMATCH REPAIR PROTEIN MSH1, MITOCHONDRIAL"/>
    <property type="match status" value="1"/>
</dbReference>